<sequence>MQTARQDRVLDEAFETADLHLIRLFGISASTAMRYITAAHPERTSKLPR</sequence>
<dbReference type="HOGENOM" id="CLU_3141336_0_0_11"/>
<evidence type="ECO:0000313" key="1">
    <source>
        <dbReference type="EMBL" id="RLV77663.1"/>
    </source>
</evidence>
<dbReference type="EMBL" id="QYCY01000001">
    <property type="protein sequence ID" value="RLV77663.1"/>
    <property type="molecule type" value="Genomic_DNA"/>
</dbReference>
<dbReference type="KEGG" id="src:M271_38815"/>
<dbReference type="RefSeq" id="WP_020872637.1">
    <property type="nucleotide sequence ID" value="NC_022785.1"/>
</dbReference>
<organism evidence="1 2">
    <name type="scientific">Streptomyces rapamycinicus (strain ATCC 29253 / DSM 41530 / NRRL 5491 / AYB-994)</name>
    <name type="common">Streptomyces hygroscopicus (strain ATCC 29253)</name>
    <dbReference type="NCBI Taxonomy" id="1343740"/>
    <lineage>
        <taxon>Bacteria</taxon>
        <taxon>Bacillati</taxon>
        <taxon>Actinomycetota</taxon>
        <taxon>Actinomycetes</taxon>
        <taxon>Kitasatosporales</taxon>
        <taxon>Streptomycetaceae</taxon>
        <taxon>Streptomyces</taxon>
        <taxon>Streptomyces violaceusniger group</taxon>
    </lineage>
</organism>
<comment type="caution">
    <text evidence="1">The sequence shown here is derived from an EMBL/GenBank/DDBJ whole genome shotgun (WGS) entry which is preliminary data.</text>
</comment>
<proteinExistence type="predicted"/>
<dbReference type="Proteomes" id="UP000281594">
    <property type="component" value="Unassembled WGS sequence"/>
</dbReference>
<gene>
    <name evidence="1" type="ORF">D3C57_104800</name>
</gene>
<accession>A0A0A0NHV6</accession>
<evidence type="ECO:0000313" key="2">
    <source>
        <dbReference type="Proteomes" id="UP000281594"/>
    </source>
</evidence>
<dbReference type="STRING" id="1343740.M271_38815"/>
<name>A0A0A0NHV6_STRRN</name>
<reference evidence="1 2" key="1">
    <citation type="journal article" date="2018" name="J. Biol. Chem.">
        <title>Discovery of the actinoplanic acid pathway in Streptomyces rapamycinicus reveals a genetically conserved synergism with rapamycin.</title>
        <authorList>
            <person name="Mrak P."/>
            <person name="Krastel P."/>
            <person name="Pivk Lukancic P."/>
            <person name="Tao J."/>
            <person name="Pistorius D."/>
            <person name="Moore C.M."/>
        </authorList>
    </citation>
    <scope>NUCLEOTIDE SEQUENCE [LARGE SCALE GENOMIC DNA]</scope>
    <source>
        <strain evidence="1 2">NRRL 5491</strain>
    </source>
</reference>
<dbReference type="AlphaFoldDB" id="A0A0A0NHV6"/>
<protein>
    <submittedName>
        <fullName evidence="1">Uncharacterized protein</fullName>
    </submittedName>
</protein>